<keyword evidence="1" id="KW-1133">Transmembrane helix</keyword>
<evidence type="ECO:0000313" key="2">
    <source>
        <dbReference type="EMBL" id="GAJ23462.1"/>
    </source>
</evidence>
<name>X1VS47_9ZZZZ</name>
<feature type="non-terminal residue" evidence="2">
    <location>
        <position position="1"/>
    </location>
</feature>
<protein>
    <submittedName>
        <fullName evidence="2">Uncharacterized protein</fullName>
    </submittedName>
</protein>
<keyword evidence="1" id="KW-0472">Membrane</keyword>
<keyword evidence="1" id="KW-0812">Transmembrane</keyword>
<organism evidence="2">
    <name type="scientific">marine sediment metagenome</name>
    <dbReference type="NCBI Taxonomy" id="412755"/>
    <lineage>
        <taxon>unclassified sequences</taxon>
        <taxon>metagenomes</taxon>
        <taxon>ecological metagenomes</taxon>
    </lineage>
</organism>
<accession>X1VS47</accession>
<sequence length="40" mass="4284">VGVSFLMIKLARRFPKTVAFGLSGASAFLAIVLVTNVFEL</sequence>
<gene>
    <name evidence="2" type="ORF">S12H4_61897</name>
</gene>
<proteinExistence type="predicted"/>
<feature type="transmembrane region" description="Helical" evidence="1">
    <location>
        <begin position="17"/>
        <end position="38"/>
    </location>
</feature>
<evidence type="ECO:0000256" key="1">
    <source>
        <dbReference type="SAM" id="Phobius"/>
    </source>
</evidence>
<dbReference type="EMBL" id="BARW01041268">
    <property type="protein sequence ID" value="GAJ23462.1"/>
    <property type="molecule type" value="Genomic_DNA"/>
</dbReference>
<comment type="caution">
    <text evidence="2">The sequence shown here is derived from an EMBL/GenBank/DDBJ whole genome shotgun (WGS) entry which is preliminary data.</text>
</comment>
<dbReference type="AlphaFoldDB" id="X1VS47"/>
<reference evidence="2" key="1">
    <citation type="journal article" date="2014" name="Front. Microbiol.">
        <title>High frequency of phylogenetically diverse reductive dehalogenase-homologous genes in deep subseafloor sedimentary metagenomes.</title>
        <authorList>
            <person name="Kawai M."/>
            <person name="Futagami T."/>
            <person name="Toyoda A."/>
            <person name="Takaki Y."/>
            <person name="Nishi S."/>
            <person name="Hori S."/>
            <person name="Arai W."/>
            <person name="Tsubouchi T."/>
            <person name="Morono Y."/>
            <person name="Uchiyama I."/>
            <person name="Ito T."/>
            <person name="Fujiyama A."/>
            <person name="Inagaki F."/>
            <person name="Takami H."/>
        </authorList>
    </citation>
    <scope>NUCLEOTIDE SEQUENCE</scope>
    <source>
        <strain evidence="2">Expedition CK06-06</strain>
    </source>
</reference>